<dbReference type="CDD" id="cd07385">
    <property type="entry name" value="MPP_YkuE_C"/>
    <property type="match status" value="1"/>
</dbReference>
<keyword evidence="1" id="KW-1133">Transmembrane helix</keyword>
<feature type="transmembrane region" description="Helical" evidence="1">
    <location>
        <begin position="87"/>
        <end position="108"/>
    </location>
</feature>
<dbReference type="Gene3D" id="3.60.21.10">
    <property type="match status" value="1"/>
</dbReference>
<dbReference type="InterPro" id="IPR051158">
    <property type="entry name" value="Metallophosphoesterase_sf"/>
</dbReference>
<feature type="transmembrane region" description="Helical" evidence="1">
    <location>
        <begin position="46"/>
        <end position="67"/>
    </location>
</feature>
<dbReference type="WBParaSite" id="HCON_00191220-00001">
    <property type="protein sequence ID" value="HCON_00191220-00001"/>
    <property type="gene ID" value="HCON_00191220"/>
</dbReference>
<keyword evidence="1" id="KW-0812">Transmembrane</keyword>
<dbReference type="SUPFAM" id="SSF56300">
    <property type="entry name" value="Metallo-dependent phosphatases"/>
    <property type="match status" value="1"/>
</dbReference>
<dbReference type="PANTHER" id="PTHR31302:SF0">
    <property type="entry name" value="TRANSMEMBRANE PROTEIN WITH METALLOPHOSPHOESTERASE DOMAIN"/>
    <property type="match status" value="1"/>
</dbReference>
<dbReference type="InterPro" id="IPR004843">
    <property type="entry name" value="Calcineurin-like_PHP"/>
</dbReference>
<feature type="domain" description="Calcineurin-like phosphoesterase" evidence="2">
    <location>
        <begin position="208"/>
        <end position="384"/>
    </location>
</feature>
<proteinExistence type="predicted"/>
<evidence type="ECO:0000256" key="1">
    <source>
        <dbReference type="SAM" id="Phobius"/>
    </source>
</evidence>
<keyword evidence="1" id="KW-0472">Membrane</keyword>
<evidence type="ECO:0000313" key="3">
    <source>
        <dbReference type="Proteomes" id="UP000025227"/>
    </source>
</evidence>
<dbReference type="PANTHER" id="PTHR31302">
    <property type="entry name" value="TRANSMEMBRANE PROTEIN WITH METALLOPHOSPHOESTERASE DOMAIN-RELATED"/>
    <property type="match status" value="1"/>
</dbReference>
<dbReference type="OMA" id="GNVTEWF"/>
<dbReference type="GO" id="GO:0016787">
    <property type="term" value="F:hydrolase activity"/>
    <property type="evidence" value="ECO:0007669"/>
    <property type="project" value="InterPro"/>
</dbReference>
<name>A0A7I5EER9_HAECO</name>
<dbReference type="InterPro" id="IPR029052">
    <property type="entry name" value="Metallo-depent_PP-like"/>
</dbReference>
<dbReference type="OrthoDB" id="783096at2759"/>
<keyword evidence="3" id="KW-1185">Reference proteome</keyword>
<dbReference type="Proteomes" id="UP000025227">
    <property type="component" value="Unplaced"/>
</dbReference>
<reference evidence="4" key="1">
    <citation type="submission" date="2020-12" db="UniProtKB">
        <authorList>
            <consortium name="WormBaseParasite"/>
        </authorList>
    </citation>
    <scope>IDENTIFICATION</scope>
    <source>
        <strain evidence="4">MHco3</strain>
    </source>
</reference>
<sequence length="444" mass="49688">MRLSVGHYVFLGLFVVVQCVIIAFLLTLTGVDYYRLKRIHNLINAGFLMVLGSIFIWKRVTAALNYLDPDRITPARLRWRTICFQDVARASLLILLVLSQFSMIFYFLLLGTEPHILAQISLVGLAAYLHVIVFLVIAECLHFFSTLFLNYGVLESMNRYIVDNRHAFIFVSLCCALLFILGGLYTTITDPVYTHVTIHLEKLRQGELRVALLSDLHIGPTVGQKRMEKIAQITNELNPDVITIAGDLADGYVRDFAVAATPLCSLKAKYGVYFATGNHEYMHGNIEEWFAFLENCNITVLHNSYKRFVTKKGGHFCIAGADDLYAAKAHFPGHAMQPERAVSGCALNDTTIMLAHQPNAAKLMLSHPLVSEKLDLILSGHTHGGQMYLFVPIIYLANAFARGLYYHEATNVYVYVSAGVNFFGPPVKMFGGCEIIDILLKPLT</sequence>
<feature type="transmembrane region" description="Helical" evidence="1">
    <location>
        <begin position="128"/>
        <end position="154"/>
    </location>
</feature>
<dbReference type="AlphaFoldDB" id="A0A7I5EER9"/>
<dbReference type="Pfam" id="PF00149">
    <property type="entry name" value="Metallophos"/>
    <property type="match status" value="1"/>
</dbReference>
<evidence type="ECO:0000313" key="4">
    <source>
        <dbReference type="WBParaSite" id="HCON_00191220-00001"/>
    </source>
</evidence>
<evidence type="ECO:0000259" key="2">
    <source>
        <dbReference type="Pfam" id="PF00149"/>
    </source>
</evidence>
<feature type="transmembrane region" description="Helical" evidence="1">
    <location>
        <begin position="7"/>
        <end position="26"/>
    </location>
</feature>
<feature type="transmembrane region" description="Helical" evidence="1">
    <location>
        <begin position="166"/>
        <end position="185"/>
    </location>
</feature>
<accession>A0A7I5EER9</accession>
<organism evidence="3 4">
    <name type="scientific">Haemonchus contortus</name>
    <name type="common">Barber pole worm</name>
    <dbReference type="NCBI Taxonomy" id="6289"/>
    <lineage>
        <taxon>Eukaryota</taxon>
        <taxon>Metazoa</taxon>
        <taxon>Ecdysozoa</taxon>
        <taxon>Nematoda</taxon>
        <taxon>Chromadorea</taxon>
        <taxon>Rhabditida</taxon>
        <taxon>Rhabditina</taxon>
        <taxon>Rhabditomorpha</taxon>
        <taxon>Strongyloidea</taxon>
        <taxon>Trichostrongylidae</taxon>
        <taxon>Haemonchus</taxon>
    </lineage>
</organism>
<protein>
    <submittedName>
        <fullName evidence="4">Metallophos domain-containing protein</fullName>
    </submittedName>
</protein>